<dbReference type="EMBL" id="JACIIX010000007">
    <property type="protein sequence ID" value="MBB6210675.1"/>
    <property type="molecule type" value="Genomic_DNA"/>
</dbReference>
<dbReference type="InterPro" id="IPR036065">
    <property type="entry name" value="BolA-like_sf"/>
</dbReference>
<dbReference type="SUPFAM" id="SSF82657">
    <property type="entry name" value="BolA-like"/>
    <property type="match status" value="1"/>
</dbReference>
<evidence type="ECO:0000313" key="3">
    <source>
        <dbReference type="EMBL" id="MBB6210675.1"/>
    </source>
</evidence>
<accession>A0A7X0DM44</accession>
<feature type="region of interest" description="Disordered" evidence="2">
    <location>
        <begin position="32"/>
        <end position="55"/>
    </location>
</feature>
<dbReference type="AlphaFoldDB" id="A0A7X0DM44"/>
<dbReference type="GO" id="GO:0016226">
    <property type="term" value="P:iron-sulfur cluster assembly"/>
    <property type="evidence" value="ECO:0007669"/>
    <property type="project" value="TreeGrafter"/>
</dbReference>
<dbReference type="PANTHER" id="PTHR46230">
    <property type="match status" value="1"/>
</dbReference>
<proteinExistence type="inferred from homology"/>
<organism evidence="3 4">
    <name type="scientific">Novispirillum itersonii</name>
    <name type="common">Aquaspirillum itersonii</name>
    <dbReference type="NCBI Taxonomy" id="189"/>
    <lineage>
        <taxon>Bacteria</taxon>
        <taxon>Pseudomonadati</taxon>
        <taxon>Pseudomonadota</taxon>
        <taxon>Alphaproteobacteria</taxon>
        <taxon>Rhodospirillales</taxon>
        <taxon>Novispirillaceae</taxon>
        <taxon>Novispirillum</taxon>
    </lineage>
</organism>
<gene>
    <name evidence="3" type="ORF">FHS48_002100</name>
</gene>
<name>A0A7X0DM44_NOVIT</name>
<dbReference type="Pfam" id="PF01722">
    <property type="entry name" value="BolA"/>
    <property type="match status" value="1"/>
</dbReference>
<protein>
    <submittedName>
        <fullName evidence="3">BolA protein</fullName>
    </submittedName>
</protein>
<dbReference type="RefSeq" id="WP_184263505.1">
    <property type="nucleotide sequence ID" value="NZ_JACIIX010000007.1"/>
</dbReference>
<sequence length="108" mass="11909">MSNSLHPEGPYARRMIDKLTAAFTPELLELKDDSHKHAGHSDRIAALGPSGHAPVDGAGETHFRLTLVSTAFAGKSRVERQRMVYDLLRDELKERVHALALTIRAPGE</sequence>
<evidence type="ECO:0000313" key="4">
    <source>
        <dbReference type="Proteomes" id="UP000544872"/>
    </source>
</evidence>
<comment type="similarity">
    <text evidence="1">Belongs to the BolA/IbaG family.</text>
</comment>
<feature type="compositionally biased region" description="Basic and acidic residues" evidence="2">
    <location>
        <begin position="32"/>
        <end position="43"/>
    </location>
</feature>
<evidence type="ECO:0000256" key="2">
    <source>
        <dbReference type="SAM" id="MobiDB-lite"/>
    </source>
</evidence>
<dbReference type="InterPro" id="IPR002634">
    <property type="entry name" value="BolA"/>
</dbReference>
<dbReference type="PANTHER" id="PTHR46230:SF7">
    <property type="entry name" value="BOLA-LIKE PROTEIN 1"/>
    <property type="match status" value="1"/>
</dbReference>
<evidence type="ECO:0000256" key="1">
    <source>
        <dbReference type="RuleBase" id="RU003860"/>
    </source>
</evidence>
<comment type="caution">
    <text evidence="3">The sequence shown here is derived from an EMBL/GenBank/DDBJ whole genome shotgun (WGS) entry which is preliminary data.</text>
</comment>
<reference evidence="3 4" key="1">
    <citation type="submission" date="2020-08" db="EMBL/GenBank/DDBJ databases">
        <title>Genomic Encyclopedia of Type Strains, Phase IV (KMG-IV): sequencing the most valuable type-strain genomes for metagenomic binning, comparative biology and taxonomic classification.</title>
        <authorList>
            <person name="Goeker M."/>
        </authorList>
    </citation>
    <scope>NUCLEOTIDE SEQUENCE [LARGE SCALE GENOMIC DNA]</scope>
    <source>
        <strain evidence="3 4">DSM 11590</strain>
    </source>
</reference>
<dbReference type="PIRSF" id="PIRSF003113">
    <property type="entry name" value="BolA"/>
    <property type="match status" value="1"/>
</dbReference>
<dbReference type="Proteomes" id="UP000544872">
    <property type="component" value="Unassembled WGS sequence"/>
</dbReference>
<keyword evidence="4" id="KW-1185">Reference proteome</keyword>
<dbReference type="Gene3D" id="3.30.300.90">
    <property type="entry name" value="BolA-like"/>
    <property type="match status" value="1"/>
</dbReference>